<dbReference type="EnsemblFungi" id="EJT82140">
    <property type="protein sequence ID" value="EJT82140"/>
    <property type="gene ID" value="GGTG_02114"/>
</dbReference>
<accession>J3NLG5</accession>
<proteinExistence type="predicted"/>
<organism evidence="1">
    <name type="scientific">Gaeumannomyces tritici (strain R3-111a-1)</name>
    <name type="common">Wheat and barley take-all root rot fungus</name>
    <name type="synonym">Gaeumannomyces graminis var. tritici</name>
    <dbReference type="NCBI Taxonomy" id="644352"/>
    <lineage>
        <taxon>Eukaryota</taxon>
        <taxon>Fungi</taxon>
        <taxon>Dikarya</taxon>
        <taxon>Ascomycota</taxon>
        <taxon>Pezizomycotina</taxon>
        <taxon>Sordariomycetes</taxon>
        <taxon>Sordariomycetidae</taxon>
        <taxon>Magnaporthales</taxon>
        <taxon>Magnaporthaceae</taxon>
        <taxon>Gaeumannomyces</taxon>
    </lineage>
</organism>
<sequence>MFGPLPEALSIALTKKTLMPEKKTVLIVNDAGKTITTFGNALPKKIPRVPNFLYYPRKRPPVPKSPLSNPCRKAITLSKPLFALFYKPE</sequence>
<reference evidence="2" key="4">
    <citation type="journal article" date="2015" name="G3 (Bethesda)">
        <title>Genome sequences of three phytopathogenic species of the Magnaporthaceae family of fungi.</title>
        <authorList>
            <person name="Okagaki L.H."/>
            <person name="Nunes C.C."/>
            <person name="Sailsbery J."/>
            <person name="Clay B."/>
            <person name="Brown D."/>
            <person name="John T."/>
            <person name="Oh Y."/>
            <person name="Young N."/>
            <person name="Fitzgerald M."/>
            <person name="Haas B.J."/>
            <person name="Zeng Q."/>
            <person name="Young S."/>
            <person name="Adiconis X."/>
            <person name="Fan L."/>
            <person name="Levin J.Z."/>
            <person name="Mitchell T.K."/>
            <person name="Okubara P.A."/>
            <person name="Farman M.L."/>
            <person name="Kohn L.M."/>
            <person name="Birren B."/>
            <person name="Ma L.-J."/>
            <person name="Dean R.A."/>
        </authorList>
    </citation>
    <scope>NUCLEOTIDE SEQUENCE</scope>
    <source>
        <strain evidence="2">R3-111a-1</strain>
    </source>
</reference>
<gene>
    <name evidence="2" type="primary">20342572</name>
    <name evidence="1" type="ORF">GGTG_02114</name>
</gene>
<reference evidence="1" key="3">
    <citation type="submission" date="2010-09" db="EMBL/GenBank/DDBJ databases">
        <title>Annotation of Gaeumannomyces graminis var. tritici R3-111a-1.</title>
        <authorList>
            <consortium name="The Broad Institute Genome Sequencing Platform"/>
            <person name="Ma L.-J."/>
            <person name="Dead R."/>
            <person name="Young S.K."/>
            <person name="Zeng Q."/>
            <person name="Gargeya S."/>
            <person name="Fitzgerald M."/>
            <person name="Haas B."/>
            <person name="Abouelleil A."/>
            <person name="Alvarado L."/>
            <person name="Arachchi H.M."/>
            <person name="Berlin A."/>
            <person name="Brown A."/>
            <person name="Chapman S.B."/>
            <person name="Chen Z."/>
            <person name="Dunbar C."/>
            <person name="Freedman E."/>
            <person name="Gearin G."/>
            <person name="Gellesch M."/>
            <person name="Goldberg J."/>
            <person name="Griggs A."/>
            <person name="Gujja S."/>
            <person name="Heiman D."/>
            <person name="Howarth C."/>
            <person name="Larson L."/>
            <person name="Lui A."/>
            <person name="MacDonald P.J.P."/>
            <person name="Mehta T."/>
            <person name="Montmayeur A."/>
            <person name="Murphy C."/>
            <person name="Neiman D."/>
            <person name="Pearson M."/>
            <person name="Priest M."/>
            <person name="Roberts A."/>
            <person name="Saif S."/>
            <person name="Shea T."/>
            <person name="Shenoy N."/>
            <person name="Sisk P."/>
            <person name="Stolte C."/>
            <person name="Sykes S."/>
            <person name="Yandava C."/>
            <person name="Wortman J."/>
            <person name="Nusbaum C."/>
            <person name="Birren B."/>
        </authorList>
    </citation>
    <scope>NUCLEOTIDE SEQUENCE</scope>
    <source>
        <strain evidence="1">R3-111a-1</strain>
    </source>
</reference>
<dbReference type="EMBL" id="GL385395">
    <property type="protein sequence ID" value="EJT82140.1"/>
    <property type="molecule type" value="Genomic_DNA"/>
</dbReference>
<dbReference type="AlphaFoldDB" id="J3NLG5"/>
<evidence type="ECO:0000313" key="3">
    <source>
        <dbReference type="Proteomes" id="UP000006039"/>
    </source>
</evidence>
<evidence type="ECO:0000313" key="2">
    <source>
        <dbReference type="EnsemblFungi" id="EJT82140"/>
    </source>
</evidence>
<keyword evidence="3" id="KW-1185">Reference proteome</keyword>
<protein>
    <submittedName>
        <fullName evidence="1 2">Uncharacterized protein</fullName>
    </submittedName>
</protein>
<dbReference type="RefSeq" id="XP_009218149.1">
    <property type="nucleotide sequence ID" value="XM_009219885.1"/>
</dbReference>
<reference evidence="1" key="2">
    <citation type="submission" date="2010-07" db="EMBL/GenBank/DDBJ databases">
        <authorList>
            <consortium name="The Broad Institute Genome Sequencing Platform"/>
            <consortium name="Broad Institute Genome Sequencing Center for Infectious Disease"/>
            <person name="Ma L.-J."/>
            <person name="Dead R."/>
            <person name="Young S."/>
            <person name="Zeng Q."/>
            <person name="Koehrsen M."/>
            <person name="Alvarado L."/>
            <person name="Berlin A."/>
            <person name="Chapman S.B."/>
            <person name="Chen Z."/>
            <person name="Freedman E."/>
            <person name="Gellesch M."/>
            <person name="Goldberg J."/>
            <person name="Griggs A."/>
            <person name="Gujja S."/>
            <person name="Heilman E.R."/>
            <person name="Heiman D."/>
            <person name="Hepburn T."/>
            <person name="Howarth C."/>
            <person name="Jen D."/>
            <person name="Larson L."/>
            <person name="Mehta T."/>
            <person name="Neiman D."/>
            <person name="Pearson M."/>
            <person name="Roberts A."/>
            <person name="Saif S."/>
            <person name="Shea T."/>
            <person name="Shenoy N."/>
            <person name="Sisk P."/>
            <person name="Stolte C."/>
            <person name="Sykes S."/>
            <person name="Walk T."/>
            <person name="White J."/>
            <person name="Yandava C."/>
            <person name="Haas B."/>
            <person name="Nusbaum C."/>
            <person name="Birren B."/>
        </authorList>
    </citation>
    <scope>NUCLEOTIDE SEQUENCE</scope>
    <source>
        <strain evidence="1">R3-111a-1</strain>
    </source>
</reference>
<reference evidence="2" key="5">
    <citation type="submission" date="2018-04" db="UniProtKB">
        <authorList>
            <consortium name="EnsemblFungi"/>
        </authorList>
    </citation>
    <scope>IDENTIFICATION</scope>
    <source>
        <strain evidence="2">R3-111a-1</strain>
    </source>
</reference>
<dbReference type="HOGENOM" id="CLU_2454848_0_0_1"/>
<name>J3NLG5_GAET3</name>
<dbReference type="GeneID" id="20342572"/>
<evidence type="ECO:0000313" key="1">
    <source>
        <dbReference type="EMBL" id="EJT82140.1"/>
    </source>
</evidence>
<dbReference type="VEuPathDB" id="FungiDB:GGTG_02114"/>
<dbReference type="Proteomes" id="UP000006039">
    <property type="component" value="Unassembled WGS sequence"/>
</dbReference>
<reference evidence="3" key="1">
    <citation type="submission" date="2010-07" db="EMBL/GenBank/DDBJ databases">
        <title>The genome sequence of Gaeumannomyces graminis var. tritici strain R3-111a-1.</title>
        <authorList>
            <consortium name="The Broad Institute Genome Sequencing Platform"/>
            <person name="Ma L.-J."/>
            <person name="Dead R."/>
            <person name="Young S."/>
            <person name="Zeng Q."/>
            <person name="Koehrsen M."/>
            <person name="Alvarado L."/>
            <person name="Berlin A."/>
            <person name="Chapman S.B."/>
            <person name="Chen Z."/>
            <person name="Freedman E."/>
            <person name="Gellesch M."/>
            <person name="Goldberg J."/>
            <person name="Griggs A."/>
            <person name="Gujja S."/>
            <person name="Heilman E.R."/>
            <person name="Heiman D."/>
            <person name="Hepburn T."/>
            <person name="Howarth C."/>
            <person name="Jen D."/>
            <person name="Larson L."/>
            <person name="Mehta T."/>
            <person name="Neiman D."/>
            <person name="Pearson M."/>
            <person name="Roberts A."/>
            <person name="Saif S."/>
            <person name="Shea T."/>
            <person name="Shenoy N."/>
            <person name="Sisk P."/>
            <person name="Stolte C."/>
            <person name="Sykes S."/>
            <person name="Walk T."/>
            <person name="White J."/>
            <person name="Yandava C."/>
            <person name="Haas B."/>
            <person name="Nusbaum C."/>
            <person name="Birren B."/>
        </authorList>
    </citation>
    <scope>NUCLEOTIDE SEQUENCE [LARGE SCALE GENOMIC DNA]</scope>
    <source>
        <strain evidence="3">R3-111a-1</strain>
    </source>
</reference>